<reference evidence="2 3" key="1">
    <citation type="submission" date="2017-07" db="EMBL/GenBank/DDBJ databases">
        <title>Leptospira spp. isolated from tropical soils.</title>
        <authorList>
            <person name="Thibeaux R."/>
            <person name="Iraola G."/>
            <person name="Ferres I."/>
            <person name="Bierque E."/>
            <person name="Girault D."/>
            <person name="Soupe-Gilbert M.-E."/>
            <person name="Picardeau M."/>
            <person name="Goarant C."/>
        </authorList>
    </citation>
    <scope>NUCLEOTIDE SEQUENCE [LARGE SCALE GENOMIC DNA]</scope>
    <source>
        <strain evidence="2 3">FH4-C-A2</strain>
    </source>
</reference>
<protein>
    <recommendedName>
        <fullName evidence="4">Epimerase</fullName>
    </recommendedName>
</protein>
<dbReference type="RefSeq" id="WP_100709752.1">
    <property type="nucleotide sequence ID" value="NZ_NPDR01000002.1"/>
</dbReference>
<name>A0A2M9YF49_9LEPT</name>
<evidence type="ECO:0000313" key="3">
    <source>
        <dbReference type="Proteomes" id="UP000231926"/>
    </source>
</evidence>
<evidence type="ECO:0008006" key="4">
    <source>
        <dbReference type="Google" id="ProtNLM"/>
    </source>
</evidence>
<keyword evidence="1" id="KW-0472">Membrane</keyword>
<evidence type="ECO:0000256" key="1">
    <source>
        <dbReference type="SAM" id="Phobius"/>
    </source>
</evidence>
<dbReference type="OrthoDB" id="9803832at2"/>
<proteinExistence type="predicted"/>
<gene>
    <name evidence="2" type="ORF">CH362_05535</name>
</gene>
<evidence type="ECO:0000313" key="2">
    <source>
        <dbReference type="EMBL" id="PJZ50175.1"/>
    </source>
</evidence>
<feature type="transmembrane region" description="Helical" evidence="1">
    <location>
        <begin position="78"/>
        <end position="100"/>
    </location>
</feature>
<dbReference type="PANTHER" id="PTHR38446:SF1">
    <property type="entry name" value="BLL0914 PROTEIN"/>
    <property type="match status" value="1"/>
</dbReference>
<dbReference type="Pfam" id="PF06993">
    <property type="entry name" value="DUF1304"/>
    <property type="match status" value="1"/>
</dbReference>
<organism evidence="2 3">
    <name type="scientific">Leptospira saintgironsiae</name>
    <dbReference type="NCBI Taxonomy" id="2023183"/>
    <lineage>
        <taxon>Bacteria</taxon>
        <taxon>Pseudomonadati</taxon>
        <taxon>Spirochaetota</taxon>
        <taxon>Spirochaetia</taxon>
        <taxon>Leptospirales</taxon>
        <taxon>Leptospiraceae</taxon>
        <taxon>Leptospira</taxon>
    </lineage>
</organism>
<comment type="caution">
    <text evidence="2">The sequence shown here is derived from an EMBL/GenBank/DDBJ whole genome shotgun (WGS) entry which is preliminary data.</text>
</comment>
<feature type="transmembrane region" description="Helical" evidence="1">
    <location>
        <begin position="6"/>
        <end position="28"/>
    </location>
</feature>
<dbReference type="InterPro" id="IPR009732">
    <property type="entry name" value="DUF1304"/>
</dbReference>
<dbReference type="Proteomes" id="UP000231926">
    <property type="component" value="Unassembled WGS sequence"/>
</dbReference>
<feature type="transmembrane region" description="Helical" evidence="1">
    <location>
        <begin position="49"/>
        <end position="72"/>
    </location>
</feature>
<keyword evidence="3" id="KW-1185">Reference proteome</keyword>
<accession>A0A2M9YF49</accession>
<sequence length="130" mass="14249">MILAARILATIVGLLHVWIFIMESVLWMRPRIHRRFGVTDTKLAEAMKGVFLNQGFYNLFLAIGALYGAIFFEIHPGFAPAILAFSCLSVFGAGLVLLVSRPAMARAAIIQGLPPLIAVILYFISCNGQN</sequence>
<keyword evidence="1" id="KW-0812">Transmembrane</keyword>
<feature type="transmembrane region" description="Helical" evidence="1">
    <location>
        <begin position="107"/>
        <end position="125"/>
    </location>
</feature>
<dbReference type="EMBL" id="NPDR01000002">
    <property type="protein sequence ID" value="PJZ50175.1"/>
    <property type="molecule type" value="Genomic_DNA"/>
</dbReference>
<dbReference type="AlphaFoldDB" id="A0A2M9YF49"/>
<dbReference type="PANTHER" id="PTHR38446">
    <property type="entry name" value="BLL0914 PROTEIN"/>
    <property type="match status" value="1"/>
</dbReference>
<keyword evidence="1" id="KW-1133">Transmembrane helix</keyword>